<comment type="caution">
    <text evidence="1">The sequence shown here is derived from an EMBL/GenBank/DDBJ whole genome shotgun (WGS) entry which is preliminary data.</text>
</comment>
<name>A0ACB8BET6_9AGAM</name>
<organism evidence="1 2">
    <name type="scientific">Leucogyrophana mollusca</name>
    <dbReference type="NCBI Taxonomy" id="85980"/>
    <lineage>
        <taxon>Eukaryota</taxon>
        <taxon>Fungi</taxon>
        <taxon>Dikarya</taxon>
        <taxon>Basidiomycota</taxon>
        <taxon>Agaricomycotina</taxon>
        <taxon>Agaricomycetes</taxon>
        <taxon>Agaricomycetidae</taxon>
        <taxon>Boletales</taxon>
        <taxon>Boletales incertae sedis</taxon>
        <taxon>Leucogyrophana</taxon>
    </lineage>
</organism>
<evidence type="ECO:0000313" key="1">
    <source>
        <dbReference type="EMBL" id="KAH7923297.1"/>
    </source>
</evidence>
<sequence length="268" mass="29801">MPDVLVDIRPGEKSNGESLTLPSTELIVGGEDDRVYLCEDVNKVTDISRLLSMYTLRTVARSLRRFYGVEEGTTFSQTLQFHNAFHLCPAKGARWDLMAVPGYQEDTIAMILIVVPPWEFDLTEFQNFALEGVPAVGSVEHIPTNTVPNACTILWALLWSICNKWKCRYFAVTTYQHWAFGNISERGYRAQVTDVIEAPVYCAEEQVPKEVLPRPNLAEILTFWMGASLGGAGGIWEVPNDLPKDVFGTVEKPQKPQTGEGTSKATAA</sequence>
<reference evidence="1" key="1">
    <citation type="journal article" date="2021" name="New Phytol.">
        <title>Evolutionary innovations through gain and loss of genes in the ectomycorrhizal Boletales.</title>
        <authorList>
            <person name="Wu G."/>
            <person name="Miyauchi S."/>
            <person name="Morin E."/>
            <person name="Kuo A."/>
            <person name="Drula E."/>
            <person name="Varga T."/>
            <person name="Kohler A."/>
            <person name="Feng B."/>
            <person name="Cao Y."/>
            <person name="Lipzen A."/>
            <person name="Daum C."/>
            <person name="Hundley H."/>
            <person name="Pangilinan J."/>
            <person name="Johnson J."/>
            <person name="Barry K."/>
            <person name="LaButti K."/>
            <person name="Ng V."/>
            <person name="Ahrendt S."/>
            <person name="Min B."/>
            <person name="Choi I.G."/>
            <person name="Park H."/>
            <person name="Plett J.M."/>
            <person name="Magnuson J."/>
            <person name="Spatafora J.W."/>
            <person name="Nagy L.G."/>
            <person name="Henrissat B."/>
            <person name="Grigoriev I.V."/>
            <person name="Yang Z.L."/>
            <person name="Xu J."/>
            <person name="Martin F.M."/>
        </authorList>
    </citation>
    <scope>NUCLEOTIDE SEQUENCE</scope>
    <source>
        <strain evidence="1">KUC20120723A-06</strain>
    </source>
</reference>
<dbReference type="Proteomes" id="UP000790709">
    <property type="component" value="Unassembled WGS sequence"/>
</dbReference>
<evidence type="ECO:0000313" key="2">
    <source>
        <dbReference type="Proteomes" id="UP000790709"/>
    </source>
</evidence>
<gene>
    <name evidence="1" type="ORF">BV22DRAFT_1036456</name>
</gene>
<dbReference type="EMBL" id="MU266456">
    <property type="protein sequence ID" value="KAH7923297.1"/>
    <property type="molecule type" value="Genomic_DNA"/>
</dbReference>
<accession>A0ACB8BET6</accession>
<keyword evidence="2" id="KW-1185">Reference proteome</keyword>
<protein>
    <submittedName>
        <fullName evidence="1">Uncharacterized protein</fullName>
    </submittedName>
</protein>
<proteinExistence type="predicted"/>